<evidence type="ECO:0000313" key="3">
    <source>
        <dbReference type="EMBL" id="MCG8148651.1"/>
    </source>
</evidence>
<organism evidence="3 4">
    <name type="scientific">Moraxella tetraodonis</name>
    <dbReference type="NCBI Taxonomy" id="2767221"/>
    <lineage>
        <taxon>Bacteria</taxon>
        <taxon>Pseudomonadati</taxon>
        <taxon>Pseudomonadota</taxon>
        <taxon>Gammaproteobacteria</taxon>
        <taxon>Moraxellales</taxon>
        <taxon>Moraxellaceae</taxon>
        <taxon>Moraxella</taxon>
    </lineage>
</organism>
<dbReference type="PANTHER" id="PTHR48051:SF54">
    <property type="entry name" value="LEUCINE-RICH REPEAT-CONTAINING PROTEIN"/>
    <property type="match status" value="1"/>
</dbReference>
<dbReference type="RefSeq" id="WP_239743853.1">
    <property type="nucleotide sequence ID" value="NZ_JACSYB010000002.1"/>
</dbReference>
<dbReference type="InterPro" id="IPR050216">
    <property type="entry name" value="LRR_domain-containing"/>
</dbReference>
<evidence type="ECO:0000256" key="1">
    <source>
        <dbReference type="ARBA" id="ARBA00022614"/>
    </source>
</evidence>
<keyword evidence="2" id="KW-0677">Repeat</keyword>
<dbReference type="PANTHER" id="PTHR48051">
    <property type="match status" value="1"/>
</dbReference>
<comment type="caution">
    <text evidence="3">The sequence shown here is derived from an EMBL/GenBank/DDBJ whole genome shotgun (WGS) entry which is preliminary data.</text>
</comment>
<dbReference type="InterPro" id="IPR032675">
    <property type="entry name" value="LRR_dom_sf"/>
</dbReference>
<dbReference type="Gene3D" id="3.80.10.10">
    <property type="entry name" value="Ribonuclease Inhibitor"/>
    <property type="match status" value="1"/>
</dbReference>
<dbReference type="EMBL" id="JACSYB010000002">
    <property type="protein sequence ID" value="MCG8148651.1"/>
    <property type="molecule type" value="Genomic_DNA"/>
</dbReference>
<dbReference type="Proteomes" id="UP001139238">
    <property type="component" value="Unassembled WGS sequence"/>
</dbReference>
<evidence type="ECO:0000256" key="2">
    <source>
        <dbReference type="ARBA" id="ARBA00022737"/>
    </source>
</evidence>
<evidence type="ECO:0000313" key="4">
    <source>
        <dbReference type="Proteomes" id="UP001139238"/>
    </source>
</evidence>
<accession>A0A9X2A3I9</accession>
<dbReference type="SUPFAM" id="SSF52058">
    <property type="entry name" value="L domain-like"/>
    <property type="match status" value="1"/>
</dbReference>
<protein>
    <recommendedName>
        <fullName evidence="5">Leucine-rich repeat domain-containing protein</fullName>
    </recommendedName>
</protein>
<keyword evidence="1" id="KW-0433">Leucine-rich repeat</keyword>
<proteinExistence type="predicted"/>
<keyword evidence="4" id="KW-1185">Reference proteome</keyword>
<dbReference type="GO" id="GO:0005737">
    <property type="term" value="C:cytoplasm"/>
    <property type="evidence" value="ECO:0007669"/>
    <property type="project" value="TreeGrafter"/>
</dbReference>
<dbReference type="AlphaFoldDB" id="A0A9X2A3I9"/>
<gene>
    <name evidence="3" type="ORF">H9W84_11045</name>
</gene>
<reference evidence="3" key="1">
    <citation type="submission" date="2021-08" db="EMBL/GenBank/DDBJ databases">
        <title>Complete genome sequence of Moraxella sp strain PS-22.</title>
        <authorList>
            <person name="Das S.K."/>
        </authorList>
    </citation>
    <scope>NUCLEOTIDE SEQUENCE</scope>
    <source>
        <strain evidence="3">PS-22</strain>
    </source>
</reference>
<sequence>MAYFKVSGSIYETFGFPLDKKIYDYFAKNNIKLSDYLSDLYKKEDAPNVPEEYDFLQFDENGRGSLYSIWDAFLGSFDGRTTIELYNEEEEVIWESTLDLSSMLWDDMQCEEDKEFVDNIRSSMSEDKCLLTGEITQDYSERLIYLDDEDIEDFDLENLSLGYFITENRVLLSSITYNDTKYDNWTDGDSGYSMDKEYYSWACPKELGIDEKTALNDIIAWATYHEINSKVIPKQPNALKKLQKVEFHGRDLELMPTALPYNFNVLANLNKIEIGGGLLFKIPENISDFSNLEMIDIQENSVTHIPSSIGKTNQLKELIIDSENKIVFADDSTFPNSLVTLAITSEKVINFPQVFDNLKQLNRLDIRARNIDELPETIGQASNITDLTIMCDEIEVLPESLSNLSKLKRLEIYCNNLAKLPDGFDRFSDLTEVEINSDVLDYDTLPENIQKIM</sequence>
<evidence type="ECO:0008006" key="5">
    <source>
        <dbReference type="Google" id="ProtNLM"/>
    </source>
</evidence>
<name>A0A9X2A3I9_9GAMM</name>